<organism evidence="2 3">
    <name type="scientific">Segatella copri</name>
    <dbReference type="NCBI Taxonomy" id="165179"/>
    <lineage>
        <taxon>Bacteria</taxon>
        <taxon>Pseudomonadati</taxon>
        <taxon>Bacteroidota</taxon>
        <taxon>Bacteroidia</taxon>
        <taxon>Bacteroidales</taxon>
        <taxon>Prevotellaceae</taxon>
        <taxon>Segatella</taxon>
    </lineage>
</organism>
<keyword evidence="1" id="KW-0472">Membrane</keyword>
<comment type="caution">
    <text evidence="2">The sequence shown here is derived from an EMBL/GenBank/DDBJ whole genome shotgun (WGS) entry which is preliminary data.</text>
</comment>
<protein>
    <submittedName>
        <fullName evidence="2">Conjugative transposon protein TraK</fullName>
    </submittedName>
</protein>
<dbReference type="InterPro" id="IPR022276">
    <property type="entry name" value="Conjug_transposon_TraK"/>
</dbReference>
<keyword evidence="1" id="KW-1133">Transmembrane helix</keyword>
<feature type="transmembrane region" description="Helical" evidence="1">
    <location>
        <begin position="13"/>
        <end position="36"/>
    </location>
</feature>
<proteinExistence type="predicted"/>
<evidence type="ECO:0000313" key="2">
    <source>
        <dbReference type="EMBL" id="OXL44872.1"/>
    </source>
</evidence>
<gene>
    <name evidence="2" type="primary">traK</name>
    <name evidence="2" type="ORF">CFT61_04185</name>
</gene>
<sequence>MAVLQNLENKIKMVMIISSLFLIGCVVISLGSIVIARGMVSDAQKKVYVLDGNVPVLVKQTTMEETFDVEAKSDIEMFHHFFFTLAPDDKYIRYTMEKAMYLIDETGLAQYNALKEKGFYNNLIGTSTICSIFCDSIRLNKDSLTFTYYGRQRIERRTNILMREIVTAGNLKKVPRTENNPHGILITNWRTLYNRDLEERKKSEY</sequence>
<accession>A0AA91TL64</accession>
<dbReference type="EMBL" id="NMPZ01000004">
    <property type="protein sequence ID" value="OXL44872.1"/>
    <property type="molecule type" value="Genomic_DNA"/>
</dbReference>
<dbReference type="AlphaFoldDB" id="A0AA91TL64"/>
<dbReference type="NCBIfam" id="TIGR03781">
    <property type="entry name" value="Bac_Flav_CT_K"/>
    <property type="match status" value="1"/>
</dbReference>
<dbReference type="RefSeq" id="WP_089543213.1">
    <property type="nucleotide sequence ID" value="NZ_JBQKIM010000031.1"/>
</dbReference>
<evidence type="ECO:0000256" key="1">
    <source>
        <dbReference type="SAM" id="Phobius"/>
    </source>
</evidence>
<evidence type="ECO:0000313" key="3">
    <source>
        <dbReference type="Proteomes" id="UP000215155"/>
    </source>
</evidence>
<keyword evidence="1" id="KW-0812">Transmembrane</keyword>
<dbReference type="Proteomes" id="UP000215155">
    <property type="component" value="Unassembled WGS sequence"/>
</dbReference>
<name>A0AA91TL64_9BACT</name>
<reference evidence="2 3" key="1">
    <citation type="submission" date="2017-07" db="EMBL/GenBank/DDBJ databases">
        <title>Draft genome sequence of Prevotella copri isolated from the gut of healthy adult Indian.</title>
        <authorList>
            <person name="Das B."/>
            <person name="Bag S."/>
            <person name="Ghosh T.S."/>
        </authorList>
    </citation>
    <scope>NUCLEOTIDE SEQUENCE [LARGE SCALE GENOMIC DNA]</scope>
    <source>
        <strain evidence="2 3">Indica</strain>
    </source>
</reference>